<feature type="compositionally biased region" description="Low complexity" evidence="2">
    <location>
        <begin position="364"/>
        <end position="373"/>
    </location>
</feature>
<dbReference type="Pfam" id="PF01476">
    <property type="entry name" value="LysM"/>
    <property type="match status" value="1"/>
</dbReference>
<evidence type="ECO:0000256" key="2">
    <source>
        <dbReference type="SAM" id="MobiDB-lite"/>
    </source>
</evidence>
<feature type="region of interest" description="Disordered" evidence="2">
    <location>
        <begin position="40"/>
        <end position="66"/>
    </location>
</feature>
<accession>A0A2U8VWN1</accession>
<dbReference type="InterPro" id="IPR050570">
    <property type="entry name" value="Cell_wall_metabolism_enzyme"/>
</dbReference>
<dbReference type="Proteomes" id="UP000246058">
    <property type="component" value="Chromosome"/>
</dbReference>
<dbReference type="SUPFAM" id="SSF51261">
    <property type="entry name" value="Duplicated hybrid motif"/>
    <property type="match status" value="1"/>
</dbReference>
<name>A0A2U8VWN1_9HYPH</name>
<dbReference type="InterPro" id="IPR016047">
    <property type="entry name" value="M23ase_b-sheet_dom"/>
</dbReference>
<feature type="domain" description="LysM" evidence="3">
    <location>
        <begin position="124"/>
        <end position="168"/>
    </location>
</feature>
<dbReference type="PANTHER" id="PTHR21666:SF263">
    <property type="entry name" value="MUREIN HYDROLASE ACTIVATOR NLPD"/>
    <property type="match status" value="1"/>
</dbReference>
<evidence type="ECO:0000313" key="5">
    <source>
        <dbReference type="Proteomes" id="UP000246058"/>
    </source>
</evidence>
<dbReference type="SUPFAM" id="SSF54106">
    <property type="entry name" value="LysM domain"/>
    <property type="match status" value="1"/>
</dbReference>
<dbReference type="PANTHER" id="PTHR21666">
    <property type="entry name" value="PEPTIDASE-RELATED"/>
    <property type="match status" value="1"/>
</dbReference>
<dbReference type="PROSITE" id="PS51782">
    <property type="entry name" value="LYSM"/>
    <property type="match status" value="1"/>
</dbReference>
<dbReference type="CDD" id="cd00118">
    <property type="entry name" value="LysM"/>
    <property type="match status" value="1"/>
</dbReference>
<evidence type="ECO:0000259" key="3">
    <source>
        <dbReference type="PROSITE" id="PS51782"/>
    </source>
</evidence>
<dbReference type="Gene3D" id="2.70.70.10">
    <property type="entry name" value="Glucose Permease (Domain IIA)"/>
    <property type="match status" value="1"/>
</dbReference>
<dbReference type="AlphaFoldDB" id="A0A2U8VWN1"/>
<feature type="region of interest" description="Disordered" evidence="2">
    <location>
        <begin position="253"/>
        <end position="291"/>
    </location>
</feature>
<dbReference type="PROSITE" id="PS51257">
    <property type="entry name" value="PROKAR_LIPOPROTEIN"/>
    <property type="match status" value="1"/>
</dbReference>
<gene>
    <name evidence="4" type="ORF">DK427_22695</name>
</gene>
<sequence length="495" mass="50129">MRVRVAGRGMRTLSRVALIGIIGGGAAACSSDTMRLGDPFTNPFASNRTSEPSATGSLPDNDLAPAPAIRTGRIQSEALGAPSAPITPRALPAPTPVAMKPAAAAPATRVASTGAAGWSASGGTTITVSQNDSLNQMSTRFGVPASAILSANGLTSASQVTPGRQIVIPVYNASGMNPAATPAMSARAVPAAPAERLKAAEAKRQDEQKRVAETKREAAAREAAAKAEASREAAKEASKKLAEAKAAKEAAQKAAALEAEKKKHVRPGQTAKVEPKDAKADPKAEAARKAEAEAKLAKAEAAKEAAKKLAEAKSAKDAAKDAAKAAADKAAAEKLAADKAAAAEKKVAAKPAEKAEPASTGSVAQAPAAPAGPDQNFRWPAKGRVISGYGTSGNEGINIAVPEGTAVKAAEDGTVAYAGSDVKGYGKLVLVRHQNGYVSAYAHNGELDVKPGEKVKRGQTIAKSGASGNVTSPQLHFEIRKGGAPIDPMTHLASN</sequence>
<dbReference type="InterPro" id="IPR011055">
    <property type="entry name" value="Dup_hybrid_motif"/>
</dbReference>
<feature type="region of interest" description="Disordered" evidence="2">
    <location>
        <begin position="348"/>
        <end position="379"/>
    </location>
</feature>
<dbReference type="GO" id="GO:0004222">
    <property type="term" value="F:metalloendopeptidase activity"/>
    <property type="evidence" value="ECO:0007669"/>
    <property type="project" value="TreeGrafter"/>
</dbReference>
<dbReference type="Pfam" id="PF01551">
    <property type="entry name" value="Peptidase_M23"/>
    <property type="match status" value="1"/>
</dbReference>
<evidence type="ECO:0000256" key="1">
    <source>
        <dbReference type="ARBA" id="ARBA00038420"/>
    </source>
</evidence>
<organism evidence="4 5">
    <name type="scientific">Methylobacterium radiodurans</name>
    <dbReference type="NCBI Taxonomy" id="2202828"/>
    <lineage>
        <taxon>Bacteria</taxon>
        <taxon>Pseudomonadati</taxon>
        <taxon>Pseudomonadota</taxon>
        <taxon>Alphaproteobacteria</taxon>
        <taxon>Hyphomicrobiales</taxon>
        <taxon>Methylobacteriaceae</taxon>
        <taxon>Methylobacterium</taxon>
    </lineage>
</organism>
<keyword evidence="5" id="KW-1185">Reference proteome</keyword>
<feature type="region of interest" description="Disordered" evidence="2">
    <location>
        <begin position="191"/>
        <end position="232"/>
    </location>
</feature>
<dbReference type="KEGG" id="meti:DK427_22695"/>
<dbReference type="EMBL" id="CP029551">
    <property type="protein sequence ID" value="AWN38199.1"/>
    <property type="molecule type" value="Genomic_DNA"/>
</dbReference>
<dbReference type="InterPro" id="IPR036779">
    <property type="entry name" value="LysM_dom_sf"/>
</dbReference>
<dbReference type="RefSeq" id="WP_109953356.1">
    <property type="nucleotide sequence ID" value="NZ_CP029551.1"/>
</dbReference>
<dbReference type="SMART" id="SM00257">
    <property type="entry name" value="LysM"/>
    <property type="match status" value="1"/>
</dbReference>
<feature type="compositionally biased region" description="Polar residues" evidence="2">
    <location>
        <begin position="43"/>
        <end position="58"/>
    </location>
</feature>
<dbReference type="Gene3D" id="3.10.350.10">
    <property type="entry name" value="LysM domain"/>
    <property type="match status" value="1"/>
</dbReference>
<reference evidence="4 5" key="1">
    <citation type="submission" date="2018-05" db="EMBL/GenBank/DDBJ databases">
        <title>Complete Genome Sequence of Methylobacterium sp. 17Sr1-43.</title>
        <authorList>
            <person name="Srinivasan S."/>
        </authorList>
    </citation>
    <scope>NUCLEOTIDE SEQUENCE [LARGE SCALE GENOMIC DNA]</scope>
    <source>
        <strain evidence="4 5">17Sr1-43</strain>
    </source>
</reference>
<evidence type="ECO:0000313" key="4">
    <source>
        <dbReference type="EMBL" id="AWN38199.1"/>
    </source>
</evidence>
<dbReference type="CDD" id="cd12797">
    <property type="entry name" value="M23_peptidase"/>
    <property type="match status" value="1"/>
</dbReference>
<comment type="similarity">
    <text evidence="1">Belongs to the E.coli NlpD/Haemophilus LppB family.</text>
</comment>
<feature type="compositionally biased region" description="Basic and acidic residues" evidence="2">
    <location>
        <begin position="195"/>
        <end position="232"/>
    </location>
</feature>
<dbReference type="InterPro" id="IPR018392">
    <property type="entry name" value="LysM"/>
</dbReference>
<proteinExistence type="inferred from homology"/>
<feature type="compositionally biased region" description="Basic and acidic residues" evidence="2">
    <location>
        <begin position="273"/>
        <end position="291"/>
    </location>
</feature>
<dbReference type="OrthoDB" id="9795421at2"/>
<protein>
    <submittedName>
        <fullName evidence="4">Peptidase M23</fullName>
    </submittedName>
</protein>